<name>A0AAV5UZX9_9BILA</name>
<comment type="caution">
    <text evidence="2">The sequence shown here is derived from an EMBL/GenBank/DDBJ whole genome shotgun (WGS) entry which is preliminary data.</text>
</comment>
<feature type="compositionally biased region" description="Low complexity" evidence="1">
    <location>
        <begin position="1"/>
        <end position="16"/>
    </location>
</feature>
<organism evidence="2 3">
    <name type="scientific">Pristionchus fissidentatus</name>
    <dbReference type="NCBI Taxonomy" id="1538716"/>
    <lineage>
        <taxon>Eukaryota</taxon>
        <taxon>Metazoa</taxon>
        <taxon>Ecdysozoa</taxon>
        <taxon>Nematoda</taxon>
        <taxon>Chromadorea</taxon>
        <taxon>Rhabditida</taxon>
        <taxon>Rhabditina</taxon>
        <taxon>Diplogasteromorpha</taxon>
        <taxon>Diplogasteroidea</taxon>
        <taxon>Neodiplogasteridae</taxon>
        <taxon>Pristionchus</taxon>
    </lineage>
</organism>
<dbReference type="AlphaFoldDB" id="A0AAV5UZX9"/>
<sequence>MIGHSSSSPPHPSRSISSRKRHTTKIVLDSWVHHLCSIWCPSTVIVTQSNLLIIVRFHHESHYLLHDVPPSSSSWVLARPQAHLPSIDSLYRTPHVTVALTY</sequence>
<evidence type="ECO:0000313" key="3">
    <source>
        <dbReference type="Proteomes" id="UP001432322"/>
    </source>
</evidence>
<protein>
    <recommendedName>
        <fullName evidence="4">G protein-coupled receptor</fullName>
    </recommendedName>
</protein>
<reference evidence="2" key="1">
    <citation type="submission" date="2023-10" db="EMBL/GenBank/DDBJ databases">
        <title>Genome assembly of Pristionchus species.</title>
        <authorList>
            <person name="Yoshida K."/>
            <person name="Sommer R.J."/>
        </authorList>
    </citation>
    <scope>NUCLEOTIDE SEQUENCE</scope>
    <source>
        <strain evidence="2">RS5133</strain>
    </source>
</reference>
<evidence type="ECO:0000256" key="1">
    <source>
        <dbReference type="SAM" id="MobiDB-lite"/>
    </source>
</evidence>
<proteinExistence type="predicted"/>
<dbReference type="Proteomes" id="UP001432322">
    <property type="component" value="Unassembled WGS sequence"/>
</dbReference>
<gene>
    <name evidence="2" type="ORF">PFISCL1PPCAC_2412</name>
</gene>
<evidence type="ECO:0000313" key="2">
    <source>
        <dbReference type="EMBL" id="GMT11115.1"/>
    </source>
</evidence>
<evidence type="ECO:0008006" key="4">
    <source>
        <dbReference type="Google" id="ProtNLM"/>
    </source>
</evidence>
<dbReference type="EMBL" id="BTSY01000001">
    <property type="protein sequence ID" value="GMT11115.1"/>
    <property type="molecule type" value="Genomic_DNA"/>
</dbReference>
<keyword evidence="3" id="KW-1185">Reference proteome</keyword>
<feature type="region of interest" description="Disordered" evidence="1">
    <location>
        <begin position="1"/>
        <end position="21"/>
    </location>
</feature>
<accession>A0AAV5UZX9</accession>